<gene>
    <name evidence="2" type="ORF">J0X27_07645</name>
</gene>
<dbReference type="KEGG" id="hlo:J0X27_07645"/>
<feature type="compositionally biased region" description="Basic and acidic residues" evidence="1">
    <location>
        <begin position="185"/>
        <end position="194"/>
    </location>
</feature>
<dbReference type="GeneID" id="63183607"/>
<name>A0A8A2UF73_9EURY</name>
<dbReference type="Proteomes" id="UP000663191">
    <property type="component" value="Chromosome"/>
</dbReference>
<keyword evidence="3" id="KW-1185">Reference proteome</keyword>
<dbReference type="EMBL" id="CP071463">
    <property type="protein sequence ID" value="QSW86675.1"/>
    <property type="molecule type" value="Genomic_DNA"/>
</dbReference>
<dbReference type="RefSeq" id="WP_207271770.1">
    <property type="nucleotide sequence ID" value="NZ_CP071463.1"/>
</dbReference>
<sequence length="194" mass="21911">MPKETLQFVHADRPPATDGVRVFDSLTRRFMGTEFTFRIIGSSHYVSAPEFGFYELSTCEPVSTADRGAATVPLEPDRPSRRLTFENDAIQCVTEIEHRPLSAFPRTRYRSRPRSFDLAYAFDGPPEAVTTIEIDANGYETYHTYPEYELALYTRTVLTTDRDSSPLDSAAPRPTSTGDLTDTEPPMRDIQTDD</sequence>
<protein>
    <submittedName>
        <fullName evidence="2">DUF2617 family protein</fullName>
    </submittedName>
</protein>
<dbReference type="OrthoDB" id="183583at2157"/>
<proteinExistence type="predicted"/>
<evidence type="ECO:0000313" key="2">
    <source>
        <dbReference type="EMBL" id="QSW86675.1"/>
    </source>
</evidence>
<organism evidence="2 3">
    <name type="scientific">Natrinema longum</name>
    <dbReference type="NCBI Taxonomy" id="370324"/>
    <lineage>
        <taxon>Archaea</taxon>
        <taxon>Methanobacteriati</taxon>
        <taxon>Methanobacteriota</taxon>
        <taxon>Stenosarchaea group</taxon>
        <taxon>Halobacteria</taxon>
        <taxon>Halobacteriales</taxon>
        <taxon>Natrialbaceae</taxon>
        <taxon>Natrinema</taxon>
    </lineage>
</organism>
<accession>A0A8A2UF73</accession>
<reference evidence="2 3" key="1">
    <citation type="journal article" date="2006" name="Int. J. Syst. Evol. Microbiol.">
        <title>Haloterrigena longa sp. nov. and Haloterrigena limicola sp. nov., extremely halophilic archaea isolated from a salt lake.</title>
        <authorList>
            <person name="Cui H.L."/>
            <person name="Tohty D."/>
            <person name="Zhou P.J."/>
            <person name="Liu S.J."/>
        </authorList>
    </citation>
    <scope>NUCLEOTIDE SEQUENCE [LARGE SCALE GENOMIC DNA]</scope>
    <source>
        <strain evidence="2 3">ABH32</strain>
    </source>
</reference>
<evidence type="ECO:0000256" key="1">
    <source>
        <dbReference type="SAM" id="MobiDB-lite"/>
    </source>
</evidence>
<dbReference type="InterPro" id="IPR024486">
    <property type="entry name" value="DUF2617"/>
</dbReference>
<dbReference type="Pfam" id="PF10936">
    <property type="entry name" value="DUF2617"/>
    <property type="match status" value="1"/>
</dbReference>
<evidence type="ECO:0000313" key="3">
    <source>
        <dbReference type="Proteomes" id="UP000663191"/>
    </source>
</evidence>
<feature type="region of interest" description="Disordered" evidence="1">
    <location>
        <begin position="161"/>
        <end position="194"/>
    </location>
</feature>
<dbReference type="AlphaFoldDB" id="A0A8A2UF73"/>